<reference evidence="2 3" key="1">
    <citation type="journal article" date="2013" name="Genome Announc.">
        <title>Draft Genome Sequences of Two Pairs of Human Intestinal Bifidobacterium longum subsp. longum Strains, 44B and 1-6B and 35B and 2-2B, Consecutively Isolated from Two Children after a 5-Year Time Period.</title>
        <authorList>
            <person name="Shkoporov A.N."/>
            <person name="Efimov B.A."/>
            <person name="Khokhlova E.V."/>
            <person name="Chaplin A.V."/>
            <person name="Kafarskaya L.I."/>
            <person name="Durkin A.S."/>
            <person name="McCorrison J."/>
            <person name="Torralba M."/>
            <person name="Gillis M."/>
            <person name="Sutton G."/>
            <person name="Weibel D.B."/>
            <person name="Nelson K.E."/>
            <person name="Smeianov V.V."/>
        </authorList>
    </citation>
    <scope>NUCLEOTIDE SEQUENCE [LARGE SCALE GENOMIC DNA]</scope>
    <source>
        <strain evidence="2 3">1-6B</strain>
    </source>
</reference>
<name>A0AA87LRL6_BIFLL</name>
<protein>
    <submittedName>
        <fullName evidence="2">Uncharacterized protein</fullName>
    </submittedName>
</protein>
<dbReference type="AlphaFoldDB" id="A0AA87LRL6"/>
<dbReference type="RefSeq" id="WP_007056020.1">
    <property type="nucleotide sequence ID" value="NZ_AJTF01000121.1"/>
</dbReference>
<accession>A0AA87LRL6</accession>
<evidence type="ECO:0000256" key="1">
    <source>
        <dbReference type="SAM" id="MobiDB-lite"/>
    </source>
</evidence>
<dbReference type="EMBL" id="AJTF01000121">
    <property type="protein sequence ID" value="EIJ23981.1"/>
    <property type="molecule type" value="Genomic_DNA"/>
</dbReference>
<sequence length="44" mass="4951">MPELRIVGPAEPCDGRDGERPVEWDGGHGLLVVRRLKAELKEIR</sequence>
<dbReference type="Proteomes" id="UP000006410">
    <property type="component" value="Unassembled WGS sequence"/>
</dbReference>
<proteinExistence type="predicted"/>
<evidence type="ECO:0000313" key="2">
    <source>
        <dbReference type="EMBL" id="EIJ23981.1"/>
    </source>
</evidence>
<evidence type="ECO:0000313" key="3">
    <source>
        <dbReference type="Proteomes" id="UP000006410"/>
    </source>
</evidence>
<comment type="caution">
    <text evidence="2">The sequence shown here is derived from an EMBL/GenBank/DDBJ whole genome shotgun (WGS) entry which is preliminary data.</text>
</comment>
<feature type="region of interest" description="Disordered" evidence="1">
    <location>
        <begin position="1"/>
        <end position="21"/>
    </location>
</feature>
<organism evidence="2 3">
    <name type="scientific">Bifidobacterium longum subsp. longum 1-6B</name>
    <dbReference type="NCBI Taxonomy" id="1161744"/>
    <lineage>
        <taxon>Bacteria</taxon>
        <taxon>Bacillati</taxon>
        <taxon>Actinomycetota</taxon>
        <taxon>Actinomycetes</taxon>
        <taxon>Bifidobacteriales</taxon>
        <taxon>Bifidobacteriaceae</taxon>
        <taxon>Bifidobacterium</taxon>
    </lineage>
</organism>
<gene>
    <name evidence="2" type="ORF">HMPREF1313_1425</name>
</gene>